<evidence type="ECO:0000313" key="3">
    <source>
        <dbReference type="EMBL" id="MEQ2565049.1"/>
    </source>
</evidence>
<dbReference type="Gene3D" id="3.90.70.10">
    <property type="entry name" value="Cysteine proteinases"/>
    <property type="match status" value="1"/>
</dbReference>
<dbReference type="InterPro" id="IPR036439">
    <property type="entry name" value="Dockerin_dom_sf"/>
</dbReference>
<dbReference type="SUPFAM" id="SSF52058">
    <property type="entry name" value="L domain-like"/>
    <property type="match status" value="1"/>
</dbReference>
<dbReference type="SUPFAM" id="SSF63446">
    <property type="entry name" value="Type I dockerin domain"/>
    <property type="match status" value="1"/>
</dbReference>
<dbReference type="InterPro" id="IPR032675">
    <property type="entry name" value="LRR_dom_sf"/>
</dbReference>
<proteinExistence type="predicted"/>
<dbReference type="Gene3D" id="3.40.50.12480">
    <property type="match status" value="1"/>
</dbReference>
<dbReference type="InterPro" id="IPR016134">
    <property type="entry name" value="Dockerin_dom"/>
</dbReference>
<dbReference type="Pfam" id="PF13306">
    <property type="entry name" value="LRR_5"/>
    <property type="match status" value="1"/>
</dbReference>
<comment type="caution">
    <text evidence="3">The sequence shown here is derived from an EMBL/GenBank/DDBJ whole genome shotgun (WGS) entry which is preliminary data.</text>
</comment>
<dbReference type="Pfam" id="PF00112">
    <property type="entry name" value="Peptidase_C1"/>
    <property type="match status" value="1"/>
</dbReference>
<accession>A0ABV1HSE5</accession>
<sequence>MKHSKKLLSILLAITATLSSLPFTAISANMATVDKENISTIKSKLNDDGSISYIKDNTREVSVESLNDTKSTKATYPKKYDLRDYKRVTKVKDQGDDGYCWSFGSAASIESNILSNPSLSKKIGDNPSEKLDIAQTATPYYIMTNTDDENSPFYNDYFYDEYKGSYGGWPVYVAQGLNCGFGTYPETLMPYENSLLGYSDTLKYYSDYHLKEYNQLSNDANTLKDNIINNGAIGVYYYNLSRCYSKDTFSYCDSKEEIEKGYEQPHVVAIVGWNDNYSRDKFDGTVKPRNNGAWLCKNSWGTDNQDKGYFWLSYECADTQFFQFIMQDNSAYDNEYQLGYYYGAAVNVDKSANIFTAKSDEEITQVSFGTSSSYTYDISVYKLNKNYKSPTDGTVIAKTSGKADNIGIHYIDLPSGVKVNAGDKFSVVVSSKGKYYITVDDIKDKPHSRKNSYYYVGNKWVDSTTTSLGIYYSSIKAFTKNLDNNAKVKNELSETINKAENTKYPEEALKEDVTALNTEIEKGKELLSKENVCASDLNNSTALINYRLQNLANSVYHINSIDDYNKLTKGLRSGNILPSKIILNTDLDFEGSYIKDSLSNCLGNLTVQFIGNNHTIKNGKLPVFSDIQKNMYQSFFGNLKSSSVTDLHFENIAADGTNSVSIVSNSIINSKLDNVTVSNCKINLDKNTTEQHSAGIAYSFISSSLVNCSVTYCEFYGYNVFETVDSSDDCIYSNNNASNNKIASYYEIGVYDNNADKPKDIYINFSSFSENYVCEKTTDNKTRIKVYADDFTINDDDCPKALTKGDDGYYYINIDEISARTGVNVTTNYSKEESAYLYRVDLKTRQATLKQVKLKDSTINFALPENICGEKIVGTEDGIFENSEFTYDIQNLTIPDSYTFIGNDCFVQLSSLQTVTIGNGIKVIPYSAFSDKANLRSVKLGTSVEEIGDSAFLGDSNLKSIILPNSLKKIGENAFQQTGITNYTLGENVTKIGIDSIGYTNLSIPWENYRTVRLPKVIINGYTDAVKNYAKKNGFTFNDLSKNKPITTKYNFNITNPKRGDVNLDGYINVKDSSLIQKYLLKKVKLNDLQLYNCSVKGCEETLTVKNAVAIQKYLAKKISTITPFEPAG</sequence>
<dbReference type="EMBL" id="JBBMFI010000004">
    <property type="protein sequence ID" value="MEQ2565049.1"/>
    <property type="molecule type" value="Genomic_DNA"/>
</dbReference>
<dbReference type="Gene3D" id="3.80.10.10">
    <property type="entry name" value="Ribonuclease Inhibitor"/>
    <property type="match status" value="1"/>
</dbReference>
<dbReference type="Gene3D" id="1.10.1330.10">
    <property type="entry name" value="Dockerin domain"/>
    <property type="match status" value="1"/>
</dbReference>
<dbReference type="InterPro" id="IPR000668">
    <property type="entry name" value="Peptidase_C1A_C"/>
</dbReference>
<feature type="chain" id="PRO_5046396152" evidence="1">
    <location>
        <begin position="28"/>
        <end position="1129"/>
    </location>
</feature>
<gene>
    <name evidence="3" type="ORF">ABFO16_02220</name>
</gene>
<protein>
    <submittedName>
        <fullName evidence="3">Leucine-rich repeat protein</fullName>
    </submittedName>
</protein>
<dbReference type="Proteomes" id="UP001478133">
    <property type="component" value="Unassembled WGS sequence"/>
</dbReference>
<evidence type="ECO:0000259" key="2">
    <source>
        <dbReference type="PROSITE" id="PS51766"/>
    </source>
</evidence>
<dbReference type="SUPFAM" id="SSF54001">
    <property type="entry name" value="Cysteine proteinases"/>
    <property type="match status" value="1"/>
</dbReference>
<dbReference type="InterPro" id="IPR026906">
    <property type="entry name" value="LRR_5"/>
</dbReference>
<feature type="signal peptide" evidence="1">
    <location>
        <begin position="1"/>
        <end position="27"/>
    </location>
</feature>
<organism evidence="3 4">
    <name type="scientific">Ruminococcoides intestinihominis</name>
    <dbReference type="NCBI Taxonomy" id="3133161"/>
    <lineage>
        <taxon>Bacteria</taxon>
        <taxon>Bacillati</taxon>
        <taxon>Bacillota</taxon>
        <taxon>Clostridia</taxon>
        <taxon>Eubacteriales</taxon>
        <taxon>Oscillospiraceae</taxon>
        <taxon>Ruminococcoides</taxon>
    </lineage>
</organism>
<dbReference type="InterPro" id="IPR040528">
    <property type="entry name" value="Lectin-like"/>
</dbReference>
<reference evidence="3 4" key="1">
    <citation type="submission" date="2024-03" db="EMBL/GenBank/DDBJ databases">
        <title>Human intestinal bacterial collection.</title>
        <authorList>
            <person name="Pauvert C."/>
            <person name="Hitch T.C.A."/>
            <person name="Clavel T."/>
        </authorList>
    </citation>
    <scope>NUCLEOTIDE SEQUENCE [LARGE SCALE GENOMIC DNA]</scope>
    <source>
        <strain evidence="3 4">CLA-AP-H18</strain>
    </source>
</reference>
<dbReference type="Pfam" id="PF18560">
    <property type="entry name" value="Lectin_like"/>
    <property type="match status" value="1"/>
</dbReference>
<evidence type="ECO:0000313" key="4">
    <source>
        <dbReference type="Proteomes" id="UP001478133"/>
    </source>
</evidence>
<keyword evidence="1" id="KW-0732">Signal</keyword>
<dbReference type="RefSeq" id="WP_367286290.1">
    <property type="nucleotide sequence ID" value="NZ_JBBMEY010000006.1"/>
</dbReference>
<dbReference type="InterPro" id="IPR038765">
    <property type="entry name" value="Papain-like_cys_pep_sf"/>
</dbReference>
<name>A0ABV1HSE5_9FIRM</name>
<feature type="domain" description="Dockerin" evidence="2">
    <location>
        <begin position="1055"/>
        <end position="1124"/>
    </location>
</feature>
<dbReference type="CDD" id="cd02619">
    <property type="entry name" value="Peptidase_C1"/>
    <property type="match status" value="1"/>
</dbReference>
<dbReference type="CDD" id="cd14256">
    <property type="entry name" value="Dockerin_I"/>
    <property type="match status" value="1"/>
</dbReference>
<dbReference type="PROSITE" id="PS51766">
    <property type="entry name" value="DOCKERIN"/>
    <property type="match status" value="1"/>
</dbReference>
<keyword evidence="4" id="KW-1185">Reference proteome</keyword>
<dbReference type="SMART" id="SM00645">
    <property type="entry name" value="Pept_C1"/>
    <property type="match status" value="1"/>
</dbReference>
<evidence type="ECO:0000256" key="1">
    <source>
        <dbReference type="SAM" id="SignalP"/>
    </source>
</evidence>